<evidence type="ECO:0000259" key="3">
    <source>
        <dbReference type="PROSITE" id="PS50977"/>
    </source>
</evidence>
<dbReference type="PROSITE" id="PS01081">
    <property type="entry name" value="HTH_TETR_1"/>
    <property type="match status" value="1"/>
</dbReference>
<dbReference type="SUPFAM" id="SSF46689">
    <property type="entry name" value="Homeodomain-like"/>
    <property type="match status" value="1"/>
</dbReference>
<dbReference type="InterPro" id="IPR009057">
    <property type="entry name" value="Homeodomain-like_sf"/>
</dbReference>
<dbReference type="PANTHER" id="PTHR30055:SF232">
    <property type="entry name" value="TRANSCRIPTIONAL REGULATOR, TETR FAMILY"/>
    <property type="match status" value="1"/>
</dbReference>
<evidence type="ECO:0000256" key="1">
    <source>
        <dbReference type="ARBA" id="ARBA00023125"/>
    </source>
</evidence>
<dbReference type="PROSITE" id="PS50977">
    <property type="entry name" value="HTH_TETR_2"/>
    <property type="match status" value="1"/>
</dbReference>
<feature type="DNA-binding region" description="H-T-H motif" evidence="2">
    <location>
        <begin position="27"/>
        <end position="46"/>
    </location>
</feature>
<keyword evidence="5" id="KW-1185">Reference proteome</keyword>
<dbReference type="GO" id="GO:0003677">
    <property type="term" value="F:DNA binding"/>
    <property type="evidence" value="ECO:0007669"/>
    <property type="project" value="UniProtKB-UniRule"/>
</dbReference>
<comment type="caution">
    <text evidence="4">The sequence shown here is derived from an EMBL/GenBank/DDBJ whole genome shotgun (WGS) entry which is preliminary data.</text>
</comment>
<accession>A0A934IWI6</accession>
<dbReference type="InterPro" id="IPR023772">
    <property type="entry name" value="DNA-bd_HTH_TetR-type_CS"/>
</dbReference>
<dbReference type="GO" id="GO:0006355">
    <property type="term" value="P:regulation of DNA-templated transcription"/>
    <property type="evidence" value="ECO:0007669"/>
    <property type="project" value="UniProtKB-ARBA"/>
</dbReference>
<dbReference type="InterPro" id="IPR036271">
    <property type="entry name" value="Tet_transcr_reg_TetR-rel_C_sf"/>
</dbReference>
<gene>
    <name evidence="4" type="ORF">JFN88_04610</name>
</gene>
<dbReference type="Gene3D" id="1.10.357.10">
    <property type="entry name" value="Tetracycline Repressor, domain 2"/>
    <property type="match status" value="1"/>
</dbReference>
<feature type="domain" description="HTH tetR-type" evidence="3">
    <location>
        <begin position="4"/>
        <end position="64"/>
    </location>
</feature>
<dbReference type="PRINTS" id="PR00455">
    <property type="entry name" value="HTHTETR"/>
</dbReference>
<evidence type="ECO:0000313" key="4">
    <source>
        <dbReference type="EMBL" id="MBJ6360602.1"/>
    </source>
</evidence>
<dbReference type="Gene3D" id="1.10.10.60">
    <property type="entry name" value="Homeodomain-like"/>
    <property type="match status" value="1"/>
</dbReference>
<dbReference type="Pfam" id="PF00440">
    <property type="entry name" value="TetR_N"/>
    <property type="match status" value="1"/>
</dbReference>
<dbReference type="PANTHER" id="PTHR30055">
    <property type="entry name" value="HTH-TYPE TRANSCRIPTIONAL REGULATOR RUTR"/>
    <property type="match status" value="1"/>
</dbReference>
<evidence type="ECO:0000313" key="5">
    <source>
        <dbReference type="Proteomes" id="UP000640274"/>
    </source>
</evidence>
<dbReference type="AlphaFoldDB" id="A0A934IWI6"/>
<dbReference type="InterPro" id="IPR001647">
    <property type="entry name" value="HTH_TetR"/>
</dbReference>
<proteinExistence type="predicted"/>
<protein>
    <submittedName>
        <fullName evidence="4">TetR/AcrR family transcriptional regulator</fullName>
    </submittedName>
</protein>
<dbReference type="RefSeq" id="WP_199018155.1">
    <property type="nucleotide sequence ID" value="NZ_JAELUP010000012.1"/>
</dbReference>
<dbReference type="InterPro" id="IPR050109">
    <property type="entry name" value="HTH-type_TetR-like_transc_reg"/>
</dbReference>
<keyword evidence="1 2" id="KW-0238">DNA-binding</keyword>
<sequence length="191" mass="22365">MAEIDRRKEVLKAASQSFSLYGYKATTMDQIAKIARVGKGTIYTFFESKEELFQEIMMQINAEIQELAQLIYREEKSFQENMRAILQEVLTYRSNHPLVAQLVHEIRDIGTPEAMEGVRQTEEALIQYVKLKVEEYTRRGELKPSDPEITAYMLVKTYLMLTREWSSTREPLADERILELVEFYFLYGVGK</sequence>
<dbReference type="EMBL" id="JAELUP010000012">
    <property type="protein sequence ID" value="MBJ6360602.1"/>
    <property type="molecule type" value="Genomic_DNA"/>
</dbReference>
<evidence type="ECO:0000256" key="2">
    <source>
        <dbReference type="PROSITE-ProRule" id="PRU00335"/>
    </source>
</evidence>
<dbReference type="Proteomes" id="UP000640274">
    <property type="component" value="Unassembled WGS sequence"/>
</dbReference>
<reference evidence="4" key="1">
    <citation type="submission" date="2020-12" db="EMBL/GenBank/DDBJ databases">
        <authorList>
            <person name="Huq M.A."/>
        </authorList>
    </citation>
    <scope>NUCLEOTIDE SEQUENCE</scope>
    <source>
        <strain evidence="4">MAHUQ-46</strain>
    </source>
</reference>
<dbReference type="SUPFAM" id="SSF48498">
    <property type="entry name" value="Tetracyclin repressor-like, C-terminal domain"/>
    <property type="match status" value="1"/>
</dbReference>
<organism evidence="4 5">
    <name type="scientific">Paenibacillus roseus</name>
    <dbReference type="NCBI Taxonomy" id="2798579"/>
    <lineage>
        <taxon>Bacteria</taxon>
        <taxon>Bacillati</taxon>
        <taxon>Bacillota</taxon>
        <taxon>Bacilli</taxon>
        <taxon>Bacillales</taxon>
        <taxon>Paenibacillaceae</taxon>
        <taxon>Paenibacillus</taxon>
    </lineage>
</organism>
<name>A0A934IWI6_9BACL</name>